<keyword evidence="3" id="KW-1185">Reference proteome</keyword>
<name>A0ABQ1FZT6_9BACL</name>
<comment type="caution">
    <text evidence="2">The sequence shown here is derived from an EMBL/GenBank/DDBJ whole genome shotgun (WGS) entry which is preliminary data.</text>
</comment>
<organism evidence="2 3">
    <name type="scientific">Paenibacillus physcomitrellae</name>
    <dbReference type="NCBI Taxonomy" id="1619311"/>
    <lineage>
        <taxon>Bacteria</taxon>
        <taxon>Bacillati</taxon>
        <taxon>Bacillota</taxon>
        <taxon>Bacilli</taxon>
        <taxon>Bacillales</taxon>
        <taxon>Paenibacillaceae</taxon>
        <taxon>Paenibacillus</taxon>
    </lineage>
</organism>
<gene>
    <name evidence="2" type="ORF">GCM10010917_19210</name>
</gene>
<dbReference type="Proteomes" id="UP000609323">
    <property type="component" value="Unassembled WGS sequence"/>
</dbReference>
<evidence type="ECO:0000313" key="3">
    <source>
        <dbReference type="Proteomes" id="UP000609323"/>
    </source>
</evidence>
<dbReference type="RefSeq" id="WP_094094860.1">
    <property type="nucleotide sequence ID" value="NZ_BMHF01000005.1"/>
</dbReference>
<reference evidence="3" key="1">
    <citation type="journal article" date="2019" name="Int. J. Syst. Evol. Microbiol.">
        <title>The Global Catalogue of Microorganisms (GCM) 10K type strain sequencing project: providing services to taxonomists for standard genome sequencing and annotation.</title>
        <authorList>
            <consortium name="The Broad Institute Genomics Platform"/>
            <consortium name="The Broad Institute Genome Sequencing Center for Infectious Disease"/>
            <person name="Wu L."/>
            <person name="Ma J."/>
        </authorList>
    </citation>
    <scope>NUCLEOTIDE SEQUENCE [LARGE SCALE GENOMIC DNA]</scope>
    <source>
        <strain evidence="3">CGMCC 1.15044</strain>
    </source>
</reference>
<protein>
    <submittedName>
        <fullName evidence="2">Uncharacterized protein</fullName>
    </submittedName>
</protein>
<dbReference type="EMBL" id="BMHF01000005">
    <property type="protein sequence ID" value="GGA34138.1"/>
    <property type="molecule type" value="Genomic_DNA"/>
</dbReference>
<sequence length="107" mass="12146">MSPRNELRLIEQGGSSGNNFKESITWNKDEKIRDYDEMMEKLQQMMNASYEQGVLDDPQMIVDAIGDQATGKSKKFRTVVGEAGNSLMALRSSMPIEEYLETMAKNF</sequence>
<feature type="region of interest" description="Disordered" evidence="1">
    <location>
        <begin position="1"/>
        <end position="22"/>
    </location>
</feature>
<evidence type="ECO:0000256" key="1">
    <source>
        <dbReference type="SAM" id="MobiDB-lite"/>
    </source>
</evidence>
<evidence type="ECO:0000313" key="2">
    <source>
        <dbReference type="EMBL" id="GGA34138.1"/>
    </source>
</evidence>
<proteinExistence type="predicted"/>
<accession>A0ABQ1FZT6</accession>